<organism evidence="1 2">
    <name type="scientific">Vicia faba</name>
    <name type="common">Broad bean</name>
    <name type="synonym">Faba vulgaris</name>
    <dbReference type="NCBI Taxonomy" id="3906"/>
    <lineage>
        <taxon>Eukaryota</taxon>
        <taxon>Viridiplantae</taxon>
        <taxon>Streptophyta</taxon>
        <taxon>Embryophyta</taxon>
        <taxon>Tracheophyta</taxon>
        <taxon>Spermatophyta</taxon>
        <taxon>Magnoliopsida</taxon>
        <taxon>eudicotyledons</taxon>
        <taxon>Gunneridae</taxon>
        <taxon>Pentapetalae</taxon>
        <taxon>rosids</taxon>
        <taxon>fabids</taxon>
        <taxon>Fabales</taxon>
        <taxon>Fabaceae</taxon>
        <taxon>Papilionoideae</taxon>
        <taxon>50 kb inversion clade</taxon>
        <taxon>NPAAA clade</taxon>
        <taxon>Hologalegina</taxon>
        <taxon>IRL clade</taxon>
        <taxon>Fabeae</taxon>
        <taxon>Vicia</taxon>
    </lineage>
</organism>
<keyword evidence="2" id="KW-1185">Reference proteome</keyword>
<proteinExistence type="predicted"/>
<comment type="caution">
    <text evidence="1">The sequence shown here is derived from an EMBL/GenBank/DDBJ whole genome shotgun (WGS) entry which is preliminary data.</text>
</comment>
<dbReference type="Proteomes" id="UP001157006">
    <property type="component" value="Unassembled WGS sequence"/>
</dbReference>
<reference evidence="1 2" key="1">
    <citation type="submission" date="2023-01" db="EMBL/GenBank/DDBJ databases">
        <authorList>
            <person name="Kreplak J."/>
        </authorList>
    </citation>
    <scope>NUCLEOTIDE SEQUENCE [LARGE SCALE GENOMIC DNA]</scope>
</reference>
<protein>
    <submittedName>
        <fullName evidence="1">Uncharacterized protein</fullName>
    </submittedName>
</protein>
<evidence type="ECO:0000313" key="1">
    <source>
        <dbReference type="EMBL" id="CAI8582999.1"/>
    </source>
</evidence>
<accession>A0AAV0YDU4</accession>
<gene>
    <name evidence="1" type="ORF">VFH_U007120</name>
</gene>
<name>A0AAV0YDU4_VICFA</name>
<sequence>MGSFLGRKAALKIVGSVSFDLHRSVVFVAATLGFGGEKEEEDEEFLYLWRASERKANLPSRSSSDGPSNSQIVDVGLGETQVAQDDDIVVAV</sequence>
<dbReference type="AlphaFoldDB" id="A0AAV0YDU4"/>
<evidence type="ECO:0000313" key="2">
    <source>
        <dbReference type="Proteomes" id="UP001157006"/>
    </source>
</evidence>
<dbReference type="EMBL" id="CATIWC010000336">
    <property type="protein sequence ID" value="CAI8582999.1"/>
    <property type="molecule type" value="Genomic_DNA"/>
</dbReference>